<feature type="transmembrane region" description="Helical" evidence="1">
    <location>
        <begin position="77"/>
        <end position="95"/>
    </location>
</feature>
<evidence type="ECO:0000313" key="2">
    <source>
        <dbReference type="EMBL" id="MBM9459559.1"/>
    </source>
</evidence>
<gene>
    <name evidence="2" type="ORF">JK386_06565</name>
</gene>
<name>A0A938Y985_9ACTN</name>
<protein>
    <submittedName>
        <fullName evidence="2">Uncharacterized protein</fullName>
    </submittedName>
</protein>
<keyword evidence="1" id="KW-1133">Transmembrane helix</keyword>
<organism evidence="2 3">
    <name type="scientific">Nocardioides faecalis</name>
    <dbReference type="NCBI Taxonomy" id="2803858"/>
    <lineage>
        <taxon>Bacteria</taxon>
        <taxon>Bacillati</taxon>
        <taxon>Actinomycetota</taxon>
        <taxon>Actinomycetes</taxon>
        <taxon>Propionibacteriales</taxon>
        <taxon>Nocardioidaceae</taxon>
        <taxon>Nocardioides</taxon>
    </lineage>
</organism>
<reference evidence="2" key="1">
    <citation type="submission" date="2021-01" db="EMBL/GenBank/DDBJ databases">
        <title>Novel species in genus Nocardioides.</title>
        <authorList>
            <person name="Zhang G."/>
        </authorList>
    </citation>
    <scope>NUCLEOTIDE SEQUENCE</scope>
    <source>
        <strain evidence="2">Zg-536</strain>
    </source>
</reference>
<feature type="transmembrane region" description="Helical" evidence="1">
    <location>
        <begin position="49"/>
        <end position="65"/>
    </location>
</feature>
<sequence length="113" mass="11601">MAVAPCLLLGAAVSLATVALHDYLWGLALGLAATIATLAALPPGWWARLPFALGWVAMVAVLTPERREGDLVVSNDVAGYLLLGAAAVVLAAGVASTTRPRRRNDAASPDRAT</sequence>
<keyword evidence="1" id="KW-0812">Transmembrane</keyword>
<dbReference type="AlphaFoldDB" id="A0A938Y985"/>
<dbReference type="EMBL" id="JAERTX010000005">
    <property type="protein sequence ID" value="MBM9459559.1"/>
    <property type="molecule type" value="Genomic_DNA"/>
</dbReference>
<comment type="caution">
    <text evidence="2">The sequence shown here is derived from an EMBL/GenBank/DDBJ whole genome shotgun (WGS) entry which is preliminary data.</text>
</comment>
<dbReference type="Proteomes" id="UP000663791">
    <property type="component" value="Unassembled WGS sequence"/>
</dbReference>
<accession>A0A938Y985</accession>
<keyword evidence="3" id="KW-1185">Reference proteome</keyword>
<evidence type="ECO:0000256" key="1">
    <source>
        <dbReference type="SAM" id="Phobius"/>
    </source>
</evidence>
<evidence type="ECO:0000313" key="3">
    <source>
        <dbReference type="Proteomes" id="UP000663791"/>
    </source>
</evidence>
<keyword evidence="1" id="KW-0472">Membrane</keyword>
<proteinExistence type="predicted"/>